<evidence type="ECO:0000256" key="2">
    <source>
        <dbReference type="ARBA" id="ARBA00022692"/>
    </source>
</evidence>
<evidence type="ECO:0000256" key="1">
    <source>
        <dbReference type="ARBA" id="ARBA00004141"/>
    </source>
</evidence>
<dbReference type="InterPro" id="IPR033308">
    <property type="entry name" value="PGAP5/Cdc1/Ted1"/>
</dbReference>
<keyword evidence="7" id="KW-1185">Reference proteome</keyword>
<dbReference type="OrthoDB" id="5977743at2759"/>
<dbReference type="AlphaFoldDB" id="A0A1R0GZ38"/>
<organism evidence="6 7">
    <name type="scientific">Smittium mucronatum</name>
    <dbReference type="NCBI Taxonomy" id="133383"/>
    <lineage>
        <taxon>Eukaryota</taxon>
        <taxon>Fungi</taxon>
        <taxon>Fungi incertae sedis</taxon>
        <taxon>Zoopagomycota</taxon>
        <taxon>Kickxellomycotina</taxon>
        <taxon>Harpellomycetes</taxon>
        <taxon>Harpellales</taxon>
        <taxon>Legeriomycetaceae</taxon>
        <taxon>Smittium</taxon>
    </lineage>
</organism>
<dbReference type="STRING" id="133383.A0A1R0GZ38"/>
<evidence type="ECO:0000256" key="4">
    <source>
        <dbReference type="ARBA" id="ARBA00023136"/>
    </source>
</evidence>
<feature type="domain" description="Calcineurin-like phosphoesterase" evidence="5">
    <location>
        <begin position="8"/>
        <end position="81"/>
    </location>
</feature>
<keyword evidence="6" id="KW-0132">Cell division</keyword>
<sequence length="141" mass="16816">MSKHFFFLKRNSSPNRILFLGDLMDGGREWTDRVWDVEWNRFQTIFKADYLKRNNATKFHFVAGNHDIGVDKQIVSWAAQRYRHRISDLNYVFEEKGHIIVVLDTISYENPNPTINGESKRFLQFVLESMSLFLFFAFRQS</sequence>
<dbReference type="Proteomes" id="UP000187455">
    <property type="component" value="Unassembled WGS sequence"/>
</dbReference>
<dbReference type="SUPFAM" id="SSF56300">
    <property type="entry name" value="Metallo-dependent phosphatases"/>
    <property type="match status" value="1"/>
</dbReference>
<dbReference type="Gene3D" id="3.60.21.10">
    <property type="match status" value="1"/>
</dbReference>
<accession>A0A1R0GZ38</accession>
<protein>
    <submittedName>
        <fullName evidence="6">Cell division control protein 1</fullName>
    </submittedName>
</protein>
<keyword evidence="6" id="KW-0131">Cell cycle</keyword>
<proteinExistence type="predicted"/>
<evidence type="ECO:0000313" key="7">
    <source>
        <dbReference type="Proteomes" id="UP000187455"/>
    </source>
</evidence>
<reference evidence="6 7" key="1">
    <citation type="journal article" date="2016" name="Mol. Biol. Evol.">
        <title>Genome-Wide Survey of Gut Fungi (Harpellales) Reveals the First Horizontally Transferred Ubiquitin Gene from a Mosquito Host.</title>
        <authorList>
            <person name="Wang Y."/>
            <person name="White M.M."/>
            <person name="Kvist S."/>
            <person name="Moncalvo J.M."/>
        </authorList>
    </citation>
    <scope>NUCLEOTIDE SEQUENCE [LARGE SCALE GENOMIC DNA]</scope>
    <source>
        <strain evidence="6 7">ALG-7-W6</strain>
    </source>
</reference>
<dbReference type="GO" id="GO:0006506">
    <property type="term" value="P:GPI anchor biosynthetic process"/>
    <property type="evidence" value="ECO:0007669"/>
    <property type="project" value="InterPro"/>
</dbReference>
<keyword evidence="2" id="KW-0812">Transmembrane</keyword>
<comment type="subcellular location">
    <subcellularLocation>
        <location evidence="1">Membrane</location>
        <topology evidence="1">Multi-pass membrane protein</topology>
    </subcellularLocation>
</comment>
<dbReference type="GO" id="GO:0051301">
    <property type="term" value="P:cell division"/>
    <property type="evidence" value="ECO:0007669"/>
    <property type="project" value="UniProtKB-KW"/>
</dbReference>
<dbReference type="EMBL" id="LSSL01001851">
    <property type="protein sequence ID" value="OLY82149.1"/>
    <property type="molecule type" value="Genomic_DNA"/>
</dbReference>
<evidence type="ECO:0000313" key="6">
    <source>
        <dbReference type="EMBL" id="OLY82149.1"/>
    </source>
</evidence>
<evidence type="ECO:0000256" key="3">
    <source>
        <dbReference type="ARBA" id="ARBA00022989"/>
    </source>
</evidence>
<dbReference type="GO" id="GO:0016787">
    <property type="term" value="F:hydrolase activity"/>
    <property type="evidence" value="ECO:0007669"/>
    <property type="project" value="InterPro"/>
</dbReference>
<evidence type="ECO:0000259" key="5">
    <source>
        <dbReference type="Pfam" id="PF00149"/>
    </source>
</evidence>
<dbReference type="GO" id="GO:0005783">
    <property type="term" value="C:endoplasmic reticulum"/>
    <property type="evidence" value="ECO:0007669"/>
    <property type="project" value="TreeGrafter"/>
</dbReference>
<dbReference type="InterPro" id="IPR029052">
    <property type="entry name" value="Metallo-depent_PP-like"/>
</dbReference>
<dbReference type="Pfam" id="PF00149">
    <property type="entry name" value="Metallophos"/>
    <property type="match status" value="1"/>
</dbReference>
<gene>
    <name evidence="6" type="ORF">AYI68_g3735</name>
</gene>
<dbReference type="GO" id="GO:0016020">
    <property type="term" value="C:membrane"/>
    <property type="evidence" value="ECO:0007669"/>
    <property type="project" value="UniProtKB-SubCell"/>
</dbReference>
<keyword evidence="3" id="KW-1133">Transmembrane helix</keyword>
<dbReference type="InterPro" id="IPR004843">
    <property type="entry name" value="Calcineurin-like_PHP"/>
</dbReference>
<comment type="caution">
    <text evidence="6">The sequence shown here is derived from an EMBL/GenBank/DDBJ whole genome shotgun (WGS) entry which is preliminary data.</text>
</comment>
<name>A0A1R0GZ38_9FUNG</name>
<keyword evidence="4" id="KW-0472">Membrane</keyword>
<dbReference type="PANTHER" id="PTHR13315">
    <property type="entry name" value="METALLO PHOSPHOESTERASE RELATED"/>
    <property type="match status" value="1"/>
</dbReference>
<dbReference type="PANTHER" id="PTHR13315:SF4">
    <property type="entry name" value="METALLOPHOSPHOESTERASE, ISOFORM E"/>
    <property type="match status" value="1"/>
</dbReference>